<comment type="cofactor">
    <cofactor evidence="1 9">
        <name>FMN</name>
        <dbReference type="ChEBI" id="CHEBI:58210"/>
    </cofactor>
</comment>
<dbReference type="InterPro" id="IPR001709">
    <property type="entry name" value="Flavoprot_Pyr_Nucl_cyt_Rdtase"/>
</dbReference>
<dbReference type="PANTHER" id="PTHR19384:SF10">
    <property type="entry name" value="NADPH-DEPENDENT DIFLAVIN OXIDOREDUCTASE 1"/>
    <property type="match status" value="1"/>
</dbReference>
<dbReference type="HAMAP" id="MF_03178">
    <property type="entry name" value="NDOR1"/>
    <property type="match status" value="1"/>
</dbReference>
<comment type="similarity">
    <text evidence="9">Belongs to the NADPH-dependent diflavin oxidoreductase NDOR1 family.</text>
</comment>
<dbReference type="FunFam" id="1.20.990.10:FF:000013">
    <property type="entry name" value="NADPH-dependent diflavin oxidoreductase 1"/>
    <property type="match status" value="1"/>
</dbReference>
<keyword evidence="5 9" id="KW-0288">FMN</keyword>
<dbReference type="InterPro" id="IPR001433">
    <property type="entry name" value="OxRdtase_FAD/NAD-bd"/>
</dbReference>
<dbReference type="GO" id="GO:0050660">
    <property type="term" value="F:flavin adenine dinucleotide binding"/>
    <property type="evidence" value="ECO:0007669"/>
    <property type="project" value="UniProtKB-UniRule"/>
</dbReference>
<dbReference type="InterPro" id="IPR001094">
    <property type="entry name" value="Flavdoxin-like"/>
</dbReference>
<dbReference type="Proteomes" id="UP000481861">
    <property type="component" value="Unassembled WGS sequence"/>
</dbReference>
<feature type="binding site" evidence="9">
    <location>
        <begin position="100"/>
        <end position="109"/>
    </location>
    <ligand>
        <name>FMN</name>
        <dbReference type="ChEBI" id="CHEBI:58210"/>
    </ligand>
</feature>
<comment type="cofactor">
    <cofactor evidence="2 9">
        <name>FAD</name>
        <dbReference type="ChEBI" id="CHEBI:57692"/>
    </cofactor>
</comment>
<dbReference type="Gene3D" id="3.40.50.80">
    <property type="entry name" value="Nucleotide-binding domain of ferredoxin-NADP reductase (FNR) module"/>
    <property type="match status" value="1"/>
</dbReference>
<dbReference type="PROSITE" id="PS51384">
    <property type="entry name" value="FAD_FR"/>
    <property type="match status" value="1"/>
</dbReference>
<dbReference type="OrthoDB" id="1856718at2759"/>
<evidence type="ECO:0000256" key="2">
    <source>
        <dbReference type="ARBA" id="ARBA00001974"/>
    </source>
</evidence>
<comment type="subcellular location">
    <subcellularLocation>
        <location evidence="9">Cytoplasm</location>
    </subcellularLocation>
    <subcellularLocation>
        <location evidence="9">Mitochondrion</location>
    </subcellularLocation>
    <text evidence="9">Relocalizes to mitochondria after H(2)O(2) exposure.</text>
</comment>
<dbReference type="SUPFAM" id="SSF63380">
    <property type="entry name" value="Riboflavin synthase domain-like"/>
    <property type="match status" value="1"/>
</dbReference>
<dbReference type="InterPro" id="IPR008254">
    <property type="entry name" value="Flavodoxin/NO_synth"/>
</dbReference>
<keyword evidence="3 9" id="KW-0963">Cytoplasm</keyword>
<dbReference type="Pfam" id="PF00258">
    <property type="entry name" value="Flavodoxin_1"/>
    <property type="match status" value="1"/>
</dbReference>
<dbReference type="InterPro" id="IPR029039">
    <property type="entry name" value="Flavoprotein-like_sf"/>
</dbReference>
<comment type="function">
    <text evidence="9">NADPH-dependent reductase which is a central component of the cytosolic iron-sulfur (Fe-S) protein assembly (CIA) machinery. Transfers electrons from NADPH via its FAD and FMN prosthetic groups to the [2Fe-2S] cluster of DRE2, another key component of the CIA machinery. In turn, this reduced cluster provides electrons for assembly of cytosolic iron-sulfur cluster proteins. Positively controls H(2)O(2)-induced cell death.</text>
</comment>
<feature type="binding site" evidence="9">
    <location>
        <position position="630"/>
    </location>
    <ligand>
        <name>FAD</name>
        <dbReference type="ChEBI" id="CHEBI:57692"/>
    </ligand>
</feature>
<comment type="caution">
    <text evidence="12">The sequence shown here is derived from an EMBL/GenBank/DDBJ whole genome shotgun (WGS) entry which is preliminary data.</text>
</comment>
<keyword evidence="9" id="KW-0496">Mitochondrion</keyword>
<dbReference type="InterPro" id="IPR023173">
    <property type="entry name" value="NADPH_Cyt_P450_Rdtase_alpha"/>
</dbReference>
<keyword evidence="7 9" id="KW-0521">NADP</keyword>
<evidence type="ECO:0000256" key="3">
    <source>
        <dbReference type="ARBA" id="ARBA00022490"/>
    </source>
</evidence>
<dbReference type="GO" id="GO:0050661">
    <property type="term" value="F:NADP binding"/>
    <property type="evidence" value="ECO:0007669"/>
    <property type="project" value="UniProtKB-UniRule"/>
</dbReference>
<name>A0A7C8MCF2_9PLEO</name>
<feature type="domain" description="Flavodoxin-like" evidence="10">
    <location>
        <begin position="9"/>
        <end position="153"/>
    </location>
</feature>
<comment type="subunit">
    <text evidence="9">Interacts with DRE2; as part of the cytosolic iron-sulfur (Fe-S) protein assembly (CIA) machinery.</text>
</comment>
<organism evidence="12 13">
    <name type="scientific">Massariosphaeria phaeospora</name>
    <dbReference type="NCBI Taxonomy" id="100035"/>
    <lineage>
        <taxon>Eukaryota</taxon>
        <taxon>Fungi</taxon>
        <taxon>Dikarya</taxon>
        <taxon>Ascomycota</taxon>
        <taxon>Pezizomycotina</taxon>
        <taxon>Dothideomycetes</taxon>
        <taxon>Pleosporomycetidae</taxon>
        <taxon>Pleosporales</taxon>
        <taxon>Pleosporales incertae sedis</taxon>
        <taxon>Massariosphaeria</taxon>
    </lineage>
</organism>
<dbReference type="InterPro" id="IPR039261">
    <property type="entry name" value="FNR_nucleotide-bd"/>
</dbReference>
<evidence type="ECO:0000256" key="1">
    <source>
        <dbReference type="ARBA" id="ARBA00001917"/>
    </source>
</evidence>
<evidence type="ECO:0000313" key="12">
    <source>
        <dbReference type="EMBL" id="KAF2875058.1"/>
    </source>
</evidence>
<evidence type="ECO:0000256" key="4">
    <source>
        <dbReference type="ARBA" id="ARBA00022630"/>
    </source>
</evidence>
<proteinExistence type="inferred from homology"/>
<feature type="binding site" evidence="9">
    <location>
        <position position="135"/>
    </location>
    <ligand>
        <name>FMN</name>
        <dbReference type="ChEBI" id="CHEBI:58210"/>
    </ligand>
</feature>
<feature type="domain" description="FAD-binding FR-type" evidence="11">
    <location>
        <begin position="218"/>
        <end position="471"/>
    </location>
</feature>
<dbReference type="Gene3D" id="1.20.990.10">
    <property type="entry name" value="NADPH-cytochrome p450 Reductase, Chain A, domain 3"/>
    <property type="match status" value="1"/>
</dbReference>
<dbReference type="GO" id="GO:0016226">
    <property type="term" value="P:iron-sulfur cluster assembly"/>
    <property type="evidence" value="ECO:0007669"/>
    <property type="project" value="UniProtKB-UniRule"/>
</dbReference>
<dbReference type="EC" id="1.18.1.-" evidence="9"/>
<feature type="binding site" evidence="9">
    <location>
        <begin position="549"/>
        <end position="550"/>
    </location>
    <ligand>
        <name>NADP(+)</name>
        <dbReference type="ChEBI" id="CHEBI:58349"/>
    </ligand>
</feature>
<feature type="binding site" evidence="9">
    <location>
        <position position="371"/>
    </location>
    <ligand>
        <name>FAD</name>
        <dbReference type="ChEBI" id="CHEBI:57692"/>
    </ligand>
</feature>
<feature type="binding site" evidence="9">
    <location>
        <begin position="441"/>
        <end position="444"/>
    </location>
    <ligand>
        <name>FAD</name>
        <dbReference type="ChEBI" id="CHEBI:57692"/>
    </ligand>
</feature>
<comment type="similarity">
    <text evidence="9">In the C-terminal section; belongs to the flavoprotein pyridine nucleotide cytochrome reductase family.</text>
</comment>
<comment type="caution">
    <text evidence="9">Lacks conserved residue(s) required for the propagation of feature annotation.</text>
</comment>
<dbReference type="InterPro" id="IPR003097">
    <property type="entry name" value="CysJ-like_FAD-binding"/>
</dbReference>
<evidence type="ECO:0000256" key="5">
    <source>
        <dbReference type="ARBA" id="ARBA00022643"/>
    </source>
</evidence>
<keyword evidence="4 9" id="KW-0285">Flavoprotein</keyword>
<accession>A0A7C8MCF2</accession>
<dbReference type="GO" id="GO:0160246">
    <property type="term" value="F:NADPH-iron-sulfur [2Fe-2S] protein oxidoreductase activity"/>
    <property type="evidence" value="ECO:0007669"/>
    <property type="project" value="InterPro"/>
</dbReference>
<dbReference type="FunFam" id="3.40.50.360:FF:000034">
    <property type="entry name" value="NADPH-dependent diflavin oxidoreductase 1"/>
    <property type="match status" value="1"/>
</dbReference>
<dbReference type="GO" id="GO:0016651">
    <property type="term" value="F:oxidoreductase activity, acting on NAD(P)H"/>
    <property type="evidence" value="ECO:0007669"/>
    <property type="project" value="UniProtKB-UniRule"/>
</dbReference>
<gene>
    <name evidence="9" type="primary">TAH18</name>
    <name evidence="12" type="ORF">BDV95DRAFT_626601</name>
</gene>
<evidence type="ECO:0000256" key="8">
    <source>
        <dbReference type="ARBA" id="ARBA00023002"/>
    </source>
</evidence>
<dbReference type="InterPro" id="IPR028879">
    <property type="entry name" value="NDOR1"/>
</dbReference>
<dbReference type="SUPFAM" id="SSF52218">
    <property type="entry name" value="Flavoproteins"/>
    <property type="match status" value="1"/>
</dbReference>
<dbReference type="FunFam" id="3.40.50.80:FF:000030">
    <property type="entry name" value="NADPH-dependent diflavin oxidoreductase 1"/>
    <property type="match status" value="1"/>
</dbReference>
<dbReference type="Pfam" id="PF00175">
    <property type="entry name" value="NAD_binding_1"/>
    <property type="match status" value="1"/>
</dbReference>
<comment type="catalytic activity">
    <reaction evidence="9">
        <text>2 oxidized [2Fe-2S]-[protein] + NADPH = 2 reduced [2Fe-2S]-[protein] + NADP(+) + H(+)</text>
        <dbReference type="Rhea" id="RHEA:67716"/>
        <dbReference type="Rhea" id="RHEA-COMP:17327"/>
        <dbReference type="Rhea" id="RHEA-COMP:17328"/>
        <dbReference type="ChEBI" id="CHEBI:15378"/>
        <dbReference type="ChEBI" id="CHEBI:33737"/>
        <dbReference type="ChEBI" id="CHEBI:33738"/>
        <dbReference type="ChEBI" id="CHEBI:57783"/>
        <dbReference type="ChEBI" id="CHEBI:58349"/>
    </reaction>
</comment>
<keyword evidence="6 9" id="KW-0274">FAD</keyword>
<comment type="similarity">
    <text evidence="9">In the N-terminal section; belongs to the flavodoxin family.</text>
</comment>
<keyword evidence="13" id="KW-1185">Reference proteome</keyword>
<dbReference type="EMBL" id="JAADJZ010000005">
    <property type="protein sequence ID" value="KAF2875058.1"/>
    <property type="molecule type" value="Genomic_DNA"/>
</dbReference>
<feature type="binding site" evidence="9">
    <location>
        <begin position="15"/>
        <end position="20"/>
    </location>
    <ligand>
        <name>FMN</name>
        <dbReference type="ChEBI" id="CHEBI:58210"/>
    </ligand>
</feature>
<dbReference type="GO" id="GO:0005829">
    <property type="term" value="C:cytosol"/>
    <property type="evidence" value="ECO:0007669"/>
    <property type="project" value="TreeGrafter"/>
</dbReference>
<sequence length="630" mass="71283">MAALQERRALVLYGSETGNAQDVAEEMGRIAERLRFDTQVTELNAITLRQLLQPSVVLISISTTGQGELPANCQTFWKALRSTRLRSPCLQQVRFASFGLGDTSYPKFNWAHRKLYNRLIQLGAQPICDRGESDEQHPEGIDGSFLPWSTTVRQRLIEEYPLPEGLLPIPDNVLLDPKWLLERCNSETSPATHIKDIGSPTIDGDGEKLPPADLLDIAGGLTAEVVSNARLTPQSHWQDVRHLILNVSEHHSYLPGDVLTIHPKNFPTDVTQFLHIMDWDSIADTPLRFTAPSSPTDSSTKPLPIPNISPSTPLTLRILLTNHLDIMSIPRRSFFAQLAHFTTDQFHRERLLEFTNPEYIDELYDYTTRPRRSILEVLQEFESLKLPWQRICSIVPVIRGRQFSIASALSPSSLSGDAQTRIELLIAIVKYRTVIKRIRQGVCTRYVAELQPGRQITVTLQRASLGATRADVGRPVVMIGPGTGVAPMRALIYQRKYWRDEESPHVSGDAPRDVLFFGCRNAESDFFFKDEWQKLKGEDEPLDVFAAFSRDQRRKVYVQDLVRGHSARVYDALANKDGLVYICGSSGKMPQAVREALIEVFQSHSGRTREEAEAYLVDMEKKGRYKQETW</sequence>
<evidence type="ECO:0000256" key="7">
    <source>
        <dbReference type="ARBA" id="ARBA00022857"/>
    </source>
</evidence>
<dbReference type="Gene3D" id="2.40.30.10">
    <property type="entry name" value="Translation factors"/>
    <property type="match status" value="1"/>
</dbReference>
<evidence type="ECO:0000259" key="10">
    <source>
        <dbReference type="PROSITE" id="PS50902"/>
    </source>
</evidence>
<dbReference type="PRINTS" id="PR00369">
    <property type="entry name" value="FLAVODOXIN"/>
</dbReference>
<dbReference type="SUPFAM" id="SSF52343">
    <property type="entry name" value="Ferredoxin reductase-like, C-terminal NADP-linked domain"/>
    <property type="match status" value="1"/>
</dbReference>
<reference evidence="12 13" key="1">
    <citation type="submission" date="2020-01" db="EMBL/GenBank/DDBJ databases">
        <authorList>
            <consortium name="DOE Joint Genome Institute"/>
            <person name="Haridas S."/>
            <person name="Albert R."/>
            <person name="Binder M."/>
            <person name="Bloem J."/>
            <person name="Labutti K."/>
            <person name="Salamov A."/>
            <person name="Andreopoulos B."/>
            <person name="Baker S.E."/>
            <person name="Barry K."/>
            <person name="Bills G."/>
            <person name="Bluhm B.H."/>
            <person name="Cannon C."/>
            <person name="Castanera R."/>
            <person name="Culley D.E."/>
            <person name="Daum C."/>
            <person name="Ezra D."/>
            <person name="Gonzalez J.B."/>
            <person name="Henrissat B."/>
            <person name="Kuo A."/>
            <person name="Liang C."/>
            <person name="Lipzen A."/>
            <person name="Lutzoni F."/>
            <person name="Magnuson J."/>
            <person name="Mondo S."/>
            <person name="Nolan M."/>
            <person name="Ohm R."/>
            <person name="Pangilinan J."/>
            <person name="Park H.-J.H."/>
            <person name="Ramirez L."/>
            <person name="Alfaro M."/>
            <person name="Sun H."/>
            <person name="Tritt A."/>
            <person name="Yoshinaga Y."/>
            <person name="Zwiers L.-H.L."/>
            <person name="Turgeon B.G."/>
            <person name="Goodwin S.B."/>
            <person name="Spatafora J.W."/>
            <person name="Crous P.W."/>
            <person name="Grigoriev I.V."/>
        </authorList>
    </citation>
    <scope>NUCLEOTIDE SEQUENCE [LARGE SCALE GENOMIC DNA]</scope>
    <source>
        <strain evidence="12 13">CBS 611.86</strain>
    </source>
</reference>
<dbReference type="PANTHER" id="PTHR19384">
    <property type="entry name" value="NITRIC OXIDE SYNTHASE-RELATED"/>
    <property type="match status" value="1"/>
</dbReference>
<dbReference type="Pfam" id="PF00667">
    <property type="entry name" value="FAD_binding_1"/>
    <property type="match status" value="1"/>
</dbReference>
<keyword evidence="8 9" id="KW-0560">Oxidoreductase</keyword>
<dbReference type="GO" id="GO:0010181">
    <property type="term" value="F:FMN binding"/>
    <property type="evidence" value="ECO:0007669"/>
    <property type="project" value="UniProtKB-UniRule"/>
</dbReference>
<dbReference type="GO" id="GO:0005739">
    <property type="term" value="C:mitochondrion"/>
    <property type="evidence" value="ECO:0007669"/>
    <property type="project" value="UniProtKB-SubCell"/>
</dbReference>
<evidence type="ECO:0000256" key="9">
    <source>
        <dbReference type="HAMAP-Rule" id="MF_03178"/>
    </source>
</evidence>
<dbReference type="InterPro" id="IPR017927">
    <property type="entry name" value="FAD-bd_FR_type"/>
</dbReference>
<feature type="binding site" evidence="9">
    <location>
        <position position="483"/>
    </location>
    <ligand>
        <name>NADP(+)</name>
        <dbReference type="ChEBI" id="CHEBI:58349"/>
    </ligand>
</feature>
<feature type="binding site" evidence="9">
    <location>
        <begin position="401"/>
        <end position="404"/>
    </location>
    <ligand>
        <name>FAD</name>
        <dbReference type="ChEBI" id="CHEBI:57692"/>
    </ligand>
</feature>
<feature type="binding site" evidence="9">
    <location>
        <begin position="62"/>
        <end position="65"/>
    </location>
    <ligand>
        <name>FMN</name>
        <dbReference type="ChEBI" id="CHEBI:58210"/>
    </ligand>
</feature>
<feature type="binding site" evidence="9">
    <location>
        <begin position="555"/>
        <end position="559"/>
    </location>
    <ligand>
        <name>NADP(+)</name>
        <dbReference type="ChEBI" id="CHEBI:58349"/>
    </ligand>
</feature>
<evidence type="ECO:0000256" key="6">
    <source>
        <dbReference type="ARBA" id="ARBA00022827"/>
    </source>
</evidence>
<evidence type="ECO:0000313" key="13">
    <source>
        <dbReference type="Proteomes" id="UP000481861"/>
    </source>
</evidence>
<dbReference type="AlphaFoldDB" id="A0A7C8MCF2"/>
<dbReference type="InterPro" id="IPR017938">
    <property type="entry name" value="Riboflavin_synthase-like_b-brl"/>
</dbReference>
<dbReference type="PRINTS" id="PR00371">
    <property type="entry name" value="FPNCR"/>
</dbReference>
<dbReference type="PROSITE" id="PS50902">
    <property type="entry name" value="FLAVODOXIN_LIKE"/>
    <property type="match status" value="1"/>
</dbReference>
<evidence type="ECO:0000259" key="11">
    <source>
        <dbReference type="PROSITE" id="PS51384"/>
    </source>
</evidence>
<dbReference type="Gene3D" id="3.40.50.360">
    <property type="match status" value="1"/>
</dbReference>
<protein>
    <recommendedName>
        <fullName evidence="9">NADPH-dependent diflavin oxidoreductase 1</fullName>
        <ecNumber evidence="9">1.18.1.-</ecNumber>
    </recommendedName>
    <alternativeName>
        <fullName evidence="9">NADPH-dependent FMN and FAD-containing oxidoreductase</fullName>
    </alternativeName>
</protein>